<dbReference type="PIRSF" id="PIRSF001600">
    <property type="entry name" value="DNA_ligase_phage_T3"/>
    <property type="match status" value="1"/>
</dbReference>
<keyword evidence="5" id="KW-0235">DNA replication</keyword>
<evidence type="ECO:0000313" key="15">
    <source>
        <dbReference type="Proteomes" id="UP000830876"/>
    </source>
</evidence>
<evidence type="ECO:0000256" key="10">
    <source>
        <dbReference type="ARBA" id="ARBA00046002"/>
    </source>
</evidence>
<feature type="region of interest" description="Disordered" evidence="12">
    <location>
        <begin position="351"/>
        <end position="372"/>
    </location>
</feature>
<evidence type="ECO:0000256" key="12">
    <source>
        <dbReference type="SAM" id="MobiDB-lite"/>
    </source>
</evidence>
<dbReference type="Proteomes" id="UP000830876">
    <property type="component" value="Segment"/>
</dbReference>
<evidence type="ECO:0000256" key="11">
    <source>
        <dbReference type="PIRSR" id="PIRSR001600-50"/>
    </source>
</evidence>
<comment type="similarity">
    <text evidence="2">Belongs to the ATP-dependent DNA ligase family.</text>
</comment>
<dbReference type="SUPFAM" id="SSF56091">
    <property type="entry name" value="DNA ligase/mRNA capping enzyme, catalytic domain"/>
    <property type="match status" value="1"/>
</dbReference>
<dbReference type="PROSITE" id="PS00697">
    <property type="entry name" value="DNA_LIGASE_A1"/>
    <property type="match status" value="1"/>
</dbReference>
<comment type="subcellular location">
    <subcellularLocation>
        <location evidence="1">Virion</location>
    </subcellularLocation>
</comment>
<evidence type="ECO:0000256" key="3">
    <source>
        <dbReference type="ARBA" id="ARBA00013308"/>
    </source>
</evidence>
<dbReference type="GO" id="GO:0044423">
    <property type="term" value="C:virion component"/>
    <property type="evidence" value="ECO:0007669"/>
    <property type="project" value="UniProtKB-KW"/>
</dbReference>
<sequence>MMNIKTNPFKAVSFVRSAIEKALETSGYLIADTKHDGVRGNICVDNTANAAWLSRVSKTIPALEHLNGFDQCWQKLLKDDRWIFPDGFMLDGELMVKGVDFNTGSGLLRTVWLEQSNFAFSTCEYWHDEWKKKANRQPFHLDPYNLKVVLYDIIPLDIIESGDDYNVMTLLRLEHVKVALPVLQDHFPEVEWCLSESHEVYDMDELDALYRQKREEGHEGLVVKDPQGIYKRGKKSGWWKLKPENEADGVVVGLNWGTPGLANEGKVIGFEVLLESGRVVSANNISQALMDEFTAKVKAHAVCDNGCQMSKDVGMDNHSCAGKCAYDQHPSNNPYEGWACQIKYMEETPDGSLRHPSFDKWRGTEADPTTKM</sequence>
<keyword evidence="7" id="KW-0946">Virion</keyword>
<dbReference type="GO" id="GO:0006260">
    <property type="term" value="P:DNA replication"/>
    <property type="evidence" value="ECO:0007669"/>
    <property type="project" value="UniProtKB-KW"/>
</dbReference>
<dbReference type="GO" id="GO:0005524">
    <property type="term" value="F:ATP binding"/>
    <property type="evidence" value="ECO:0007669"/>
    <property type="project" value="InterPro"/>
</dbReference>
<comment type="function">
    <text evidence="10">Very low-fidelity DNA ligase that seals nicks in double-stranded DNA during DNA repair. Together with the viral repair DNA polymerase X, fills the single nucleotide gaps generated by the AP endonuclease. It is not essential for viral replication and recombination. Displays a very low adenylation activity towards DNA with 3'-dideoxy- or 3'-amino-terminated nicks compared to regular nick DNA.</text>
</comment>
<dbReference type="Gene3D" id="3.30.1490.70">
    <property type="match status" value="1"/>
</dbReference>
<dbReference type="Gene3D" id="2.40.50.140">
    <property type="entry name" value="Nucleic acid-binding proteins"/>
    <property type="match status" value="1"/>
</dbReference>
<dbReference type="InterPro" id="IPR012340">
    <property type="entry name" value="NA-bd_OB-fold"/>
</dbReference>
<evidence type="ECO:0000259" key="13">
    <source>
        <dbReference type="PROSITE" id="PS50160"/>
    </source>
</evidence>
<protein>
    <recommendedName>
        <fullName evidence="3">DNA ligase</fullName>
    </recommendedName>
    <alternativeName>
        <fullName evidence="9">Polydeoxyribonucleotide synthase [ATP]</fullName>
    </alternativeName>
</protein>
<feature type="compositionally biased region" description="Basic and acidic residues" evidence="12">
    <location>
        <begin position="352"/>
        <end position="372"/>
    </location>
</feature>
<dbReference type="GO" id="GO:0003910">
    <property type="term" value="F:DNA ligase (ATP) activity"/>
    <property type="evidence" value="ECO:0007669"/>
    <property type="project" value="InterPro"/>
</dbReference>
<keyword evidence="15" id="KW-1185">Reference proteome</keyword>
<evidence type="ECO:0000256" key="5">
    <source>
        <dbReference type="ARBA" id="ARBA00022705"/>
    </source>
</evidence>
<evidence type="ECO:0000256" key="6">
    <source>
        <dbReference type="ARBA" id="ARBA00022763"/>
    </source>
</evidence>
<dbReference type="PROSITE" id="PS00333">
    <property type="entry name" value="DNA_LIGASE_A2"/>
    <property type="match status" value="1"/>
</dbReference>
<name>A0AAE9HD96_9CAUD</name>
<dbReference type="PANTHER" id="PTHR47810">
    <property type="entry name" value="DNA LIGASE"/>
    <property type="match status" value="1"/>
</dbReference>
<evidence type="ECO:0000256" key="1">
    <source>
        <dbReference type="ARBA" id="ARBA00004328"/>
    </source>
</evidence>
<gene>
    <name evidence="14" type="ORF">Kp11_10</name>
</gene>
<dbReference type="InterPro" id="IPR041559">
    <property type="entry name" value="DNA_ligase_ATP-dep_T7_C"/>
</dbReference>
<dbReference type="PROSITE" id="PS50160">
    <property type="entry name" value="DNA_LIGASE_A3"/>
    <property type="match status" value="1"/>
</dbReference>
<dbReference type="InterPro" id="IPR050326">
    <property type="entry name" value="NAD_dep_DNA_ligaseB"/>
</dbReference>
<evidence type="ECO:0000256" key="4">
    <source>
        <dbReference type="ARBA" id="ARBA00022598"/>
    </source>
</evidence>
<dbReference type="PANTHER" id="PTHR47810:SF5">
    <property type="entry name" value="LIGASE, PUTATIVE-RELATED"/>
    <property type="match status" value="1"/>
</dbReference>
<evidence type="ECO:0000256" key="2">
    <source>
        <dbReference type="ARBA" id="ARBA00007572"/>
    </source>
</evidence>
<dbReference type="GO" id="GO:0006281">
    <property type="term" value="P:DNA repair"/>
    <property type="evidence" value="ECO:0007669"/>
    <property type="project" value="UniProtKB-KW"/>
</dbReference>
<dbReference type="EMBL" id="ON148528">
    <property type="protein sequence ID" value="UPO42271.1"/>
    <property type="molecule type" value="Genomic_DNA"/>
</dbReference>
<evidence type="ECO:0000256" key="7">
    <source>
        <dbReference type="ARBA" id="ARBA00022844"/>
    </source>
</evidence>
<accession>A0AAE9HD96</accession>
<dbReference type="GO" id="GO:0006310">
    <property type="term" value="P:DNA recombination"/>
    <property type="evidence" value="ECO:0007669"/>
    <property type="project" value="InterPro"/>
</dbReference>
<keyword evidence="4 14" id="KW-0436">Ligase</keyword>
<feature type="domain" description="ATP-dependent DNA ligase family profile" evidence="13">
    <location>
        <begin position="188"/>
        <end position="244"/>
    </location>
</feature>
<dbReference type="InterPro" id="IPR012310">
    <property type="entry name" value="DNA_ligase_ATP-dep_cent"/>
</dbReference>
<reference evidence="14" key="1">
    <citation type="submission" date="2022-04" db="EMBL/GenBank/DDBJ databases">
        <title>Transcriptional inhibition prevents novel lytic bacteriophages with two receptor recognition modules infecting multidrug-resistant Klebsiella pneumoniae.</title>
        <authorList>
            <person name="Huang L."/>
            <person name="Huang X."/>
            <person name="Zhao T."/>
            <person name="Zhang J."/>
            <person name="Xiang Y."/>
        </authorList>
    </citation>
    <scope>NUCLEOTIDE SEQUENCE</scope>
</reference>
<dbReference type="Pfam" id="PF17879">
    <property type="entry name" value="DNA_ligase_C"/>
    <property type="match status" value="1"/>
</dbReference>
<dbReference type="Pfam" id="PF01068">
    <property type="entry name" value="DNA_ligase_A_M"/>
    <property type="match status" value="1"/>
</dbReference>
<dbReference type="InterPro" id="IPR016306">
    <property type="entry name" value="DNA_ligase_T7"/>
</dbReference>
<dbReference type="Gene3D" id="3.30.470.30">
    <property type="entry name" value="DNA ligase/mRNA capping enzyme"/>
    <property type="match status" value="1"/>
</dbReference>
<dbReference type="GO" id="GO:0003690">
    <property type="term" value="F:double-stranded DNA binding"/>
    <property type="evidence" value="ECO:0007669"/>
    <property type="project" value="InterPro"/>
</dbReference>
<keyword evidence="6" id="KW-0227">DNA damage</keyword>
<organism evidence="14 15">
    <name type="scientific">Klebsiella phage Kp11</name>
    <dbReference type="NCBI Taxonomy" id="2937314"/>
    <lineage>
        <taxon>Viruses</taxon>
        <taxon>Duplodnaviria</taxon>
        <taxon>Heunggongvirae</taxon>
        <taxon>Uroviricota</taxon>
        <taxon>Caudoviricetes</taxon>
        <taxon>Autographivirales</taxon>
        <taxon>Autotranscriptaviridae</taxon>
        <taxon>Studiervirinae</taxon>
        <taxon>Przondovirus</taxon>
        <taxon>Przondovirus Kp11</taxon>
    </lineage>
</organism>
<keyword evidence="8" id="KW-0234">DNA repair</keyword>
<dbReference type="InterPro" id="IPR016059">
    <property type="entry name" value="DNA_ligase_ATP-dep_CS"/>
</dbReference>
<feature type="active site" description="N6-AMP-lysine intermediate" evidence="11">
    <location>
        <position position="34"/>
    </location>
</feature>
<evidence type="ECO:0000256" key="9">
    <source>
        <dbReference type="ARBA" id="ARBA00032896"/>
    </source>
</evidence>
<dbReference type="SUPFAM" id="SSF50249">
    <property type="entry name" value="Nucleic acid-binding proteins"/>
    <property type="match status" value="1"/>
</dbReference>
<proteinExistence type="inferred from homology"/>
<evidence type="ECO:0000256" key="8">
    <source>
        <dbReference type="ARBA" id="ARBA00023204"/>
    </source>
</evidence>
<evidence type="ECO:0000313" key="14">
    <source>
        <dbReference type="EMBL" id="UPO42271.1"/>
    </source>
</evidence>